<dbReference type="Pfam" id="PF25917">
    <property type="entry name" value="BSH_RND"/>
    <property type="match status" value="1"/>
</dbReference>
<dbReference type="InterPro" id="IPR050739">
    <property type="entry name" value="MFP"/>
</dbReference>
<comment type="caution">
    <text evidence="2">The sequence shown here is derived from an EMBL/GenBank/DDBJ whole genome shotgun (WGS) entry which is preliminary data.</text>
</comment>
<name>A0A251ZSF3_9PROT</name>
<gene>
    <name evidence="2" type="ORF">HK18_06615</name>
</gene>
<accession>A0A251ZSF3</accession>
<dbReference type="SUPFAM" id="SSF111369">
    <property type="entry name" value="HlyD-like secretion proteins"/>
    <property type="match status" value="1"/>
</dbReference>
<keyword evidence="3" id="KW-1185">Reference proteome</keyword>
<dbReference type="Gene3D" id="2.40.50.100">
    <property type="match status" value="1"/>
</dbReference>
<dbReference type="PANTHER" id="PTHR30386:SF28">
    <property type="entry name" value="EXPORTED PROTEIN"/>
    <property type="match status" value="1"/>
</dbReference>
<sequence length="436" mass="49526">MSSLFRPEVLEAKRDTWLGKVQDIQPIPIKIISIASLIFTILVIFYIYYGGYTRRTHAIGSMMPASGLVTVGSRTNGIITEQAIKEGQFVKKGQKLYAISLENNSINGPTQQQIVDLLKKQKQIYIDQYNLRKDNAPIEKANIVSKLTNLYKQHEKVTDQINQDNVIIPKIQSSLLMIEKAKKMSLATNTEYQNQLYTYAQILGSHSQFLQSQTSIDGQILENASKLRLFDSTLQHDLYDIQQKINDTEQKIAQGEKDQTIIVTAPTSGTVTALRGYVGQQVTIDSALLSILPEGQKLDAELYVPSSAVGLLKKNDTVVLSYAAFPYQKFGLYKGVVSEITYTPVTSETVGKDNGDRLRTEYTNQQQNKEQTLYRVRIKPEQQYINGYNNQKYFLQPGMRVEADIAIDYRRLYQWMLNPFIKVKDTVKTRLIKPTP</sequence>
<dbReference type="Proteomes" id="UP000194946">
    <property type="component" value="Unassembled WGS sequence"/>
</dbReference>
<evidence type="ECO:0000313" key="2">
    <source>
        <dbReference type="EMBL" id="OUI77593.1"/>
    </source>
</evidence>
<evidence type="ECO:0000259" key="1">
    <source>
        <dbReference type="Pfam" id="PF25917"/>
    </source>
</evidence>
<dbReference type="PANTHER" id="PTHR30386">
    <property type="entry name" value="MEMBRANE FUSION SUBUNIT OF EMRAB-TOLC MULTIDRUG EFFLUX PUMP"/>
    <property type="match status" value="1"/>
</dbReference>
<evidence type="ECO:0000313" key="3">
    <source>
        <dbReference type="Proteomes" id="UP000194946"/>
    </source>
</evidence>
<organism evidence="2 3">
    <name type="scientific">Commensalibacter intestini</name>
    <dbReference type="NCBI Taxonomy" id="479936"/>
    <lineage>
        <taxon>Bacteria</taxon>
        <taxon>Pseudomonadati</taxon>
        <taxon>Pseudomonadota</taxon>
        <taxon>Alphaproteobacteria</taxon>
        <taxon>Acetobacterales</taxon>
        <taxon>Acetobacteraceae</taxon>
    </lineage>
</organism>
<feature type="domain" description="Multidrug resistance protein MdtA-like barrel-sandwich hybrid" evidence="1">
    <location>
        <begin position="69"/>
        <end position="284"/>
    </location>
</feature>
<dbReference type="InterPro" id="IPR058625">
    <property type="entry name" value="MdtA-like_BSH"/>
</dbReference>
<protein>
    <recommendedName>
        <fullName evidence="1">Multidrug resistance protein MdtA-like barrel-sandwich hybrid domain-containing protein</fullName>
    </recommendedName>
</protein>
<dbReference type="EMBL" id="JOPB01000047">
    <property type="protein sequence ID" value="OUI77593.1"/>
    <property type="molecule type" value="Genomic_DNA"/>
</dbReference>
<proteinExistence type="predicted"/>
<dbReference type="RefSeq" id="WP_040364074.1">
    <property type="nucleotide sequence ID" value="NZ_JOPB01000047.1"/>
</dbReference>
<dbReference type="AlphaFoldDB" id="A0A251ZSF3"/>
<dbReference type="Gene3D" id="2.40.30.170">
    <property type="match status" value="1"/>
</dbReference>
<reference evidence="3" key="1">
    <citation type="submission" date="2014-06" db="EMBL/GenBank/DDBJ databases">
        <authorList>
            <person name="Winans N.J."/>
            <person name="Newell P.D."/>
            <person name="Douglas A.E."/>
        </authorList>
    </citation>
    <scope>NUCLEOTIDE SEQUENCE [LARGE SCALE GENOMIC DNA]</scope>
    <source>
        <strain evidence="3">DmL_052</strain>
    </source>
</reference>
<dbReference type="PRINTS" id="PR01490">
    <property type="entry name" value="RTXTOXIND"/>
</dbReference>